<dbReference type="Pfam" id="PF00171">
    <property type="entry name" value="Aldedh"/>
    <property type="match status" value="3"/>
</dbReference>
<feature type="domain" description="Aldehyde dehydrogenase" evidence="7">
    <location>
        <begin position="461"/>
        <end position="545"/>
    </location>
</feature>
<evidence type="ECO:0000259" key="7">
    <source>
        <dbReference type="Pfam" id="PF00171"/>
    </source>
</evidence>
<evidence type="ECO:0000313" key="8">
    <source>
        <dbReference type="EMBL" id="VDP13341.1"/>
    </source>
</evidence>
<dbReference type="WBParaSite" id="HPBE_0001891101-mRNA-1">
    <property type="protein sequence ID" value="HPBE_0001891101-mRNA-1"/>
    <property type="gene ID" value="HPBE_0001891101"/>
</dbReference>
<sequence>MQRRHAKIMAVCGLWGNLSGAITTVSSRLSSLLQKTEGRVVYKADGEPNREEKFLPPHVLEISHGDELTKEEIFGPLLPIITVKSFDEALTYVSDGEKSLGAYIFTRDAEKAKRFVREVSSGGKTVNDVMSHAFVRTLPFGGVGNSGFGRIHGKYAFDSFMHEKPILIRNGLDLQLNWFHADISGQLIPDTVSADRSHEIEKKALLANTKEVKAFQVSTPPHMTDDDELVLVPEPLGVVLIIAPWNFPLVTSIPFAAALAGGNTVILKLSEVAPAFSTMFAGLVGKYFDKRLFAAVEGAVPETTTLLKERFDHIMYTGNPTVGRIVMAAAAKNLTPVTLELGGKNPVLIDPDADIEDAAKKIIFSKTYNCGQICLSSDYVLTTEEVKQKLIAALAKQFDAMAPIKEHKDYGRITLFLEIQKAVELLRTLKEILKTDHCHFQPPVVIAPEDQRSSGPKADGEPNREEKFLPPHVLEISHGDELAKEEIFGPLLPILTVKSYDEALAYVNDREKSLGAYIFTKSPEKVKRFIREVSSGGKTVNDVMSHAFCRWFPTLMANRNSSTANFSSKDCYVQPHPTRKSTLPFGGVGNSGIGRIHGKYAFDSFVHEKPILVRNALGKELMATL</sequence>
<dbReference type="Proteomes" id="UP000050761">
    <property type="component" value="Unassembled WGS sequence"/>
</dbReference>
<keyword evidence="9" id="KW-1185">Reference proteome</keyword>
<dbReference type="GO" id="GO:0005737">
    <property type="term" value="C:cytoplasm"/>
    <property type="evidence" value="ECO:0007669"/>
    <property type="project" value="TreeGrafter"/>
</dbReference>
<dbReference type="InterPro" id="IPR016162">
    <property type="entry name" value="Ald_DH_N"/>
</dbReference>
<evidence type="ECO:0000256" key="4">
    <source>
        <dbReference type="RuleBase" id="RU003345"/>
    </source>
</evidence>
<feature type="domain" description="Aldehyde dehydrogenase" evidence="7">
    <location>
        <begin position="39"/>
        <end position="164"/>
    </location>
</feature>
<evidence type="ECO:0000256" key="5">
    <source>
        <dbReference type="SAM" id="MobiDB-lite"/>
    </source>
</evidence>
<dbReference type="Gene3D" id="3.40.605.10">
    <property type="entry name" value="Aldehyde Dehydrogenase, Chain A, domain 1"/>
    <property type="match status" value="3"/>
</dbReference>
<dbReference type="PANTHER" id="PTHR43570">
    <property type="entry name" value="ALDEHYDE DEHYDROGENASE"/>
    <property type="match status" value="1"/>
</dbReference>
<keyword evidence="6" id="KW-0732">Signal</keyword>
<feature type="domain" description="Aldehyde dehydrogenase" evidence="7">
    <location>
        <begin position="220"/>
        <end position="401"/>
    </location>
</feature>
<dbReference type="InterPro" id="IPR012394">
    <property type="entry name" value="Aldehyde_DH_NAD(P)"/>
</dbReference>
<protein>
    <submittedName>
        <fullName evidence="10">Aldehyde dehydrogenase</fullName>
    </submittedName>
</protein>
<dbReference type="PROSITE" id="PS00687">
    <property type="entry name" value="ALDEHYDE_DEHYDR_GLU"/>
    <property type="match status" value="1"/>
</dbReference>
<name>A0A3P8AS12_HELPZ</name>
<feature type="signal peptide" evidence="6">
    <location>
        <begin position="1"/>
        <end position="21"/>
    </location>
</feature>
<feature type="chain" id="PRO_5044596623" evidence="6">
    <location>
        <begin position="22"/>
        <end position="625"/>
    </location>
</feature>
<reference evidence="10" key="2">
    <citation type="submission" date="2019-09" db="UniProtKB">
        <authorList>
            <consortium name="WormBaseParasite"/>
        </authorList>
    </citation>
    <scope>IDENTIFICATION</scope>
</reference>
<evidence type="ECO:0000313" key="9">
    <source>
        <dbReference type="Proteomes" id="UP000050761"/>
    </source>
</evidence>
<feature type="region of interest" description="Disordered" evidence="5">
    <location>
        <begin position="445"/>
        <end position="465"/>
    </location>
</feature>
<dbReference type="InterPro" id="IPR029510">
    <property type="entry name" value="Ald_DH_CS_GLU"/>
</dbReference>
<dbReference type="InterPro" id="IPR015590">
    <property type="entry name" value="Aldehyde_DH_dom"/>
</dbReference>
<dbReference type="PANTHER" id="PTHR43570:SF16">
    <property type="entry name" value="ALDEHYDE DEHYDROGENASE TYPE III, ISOFORM Q"/>
    <property type="match status" value="1"/>
</dbReference>
<dbReference type="AlphaFoldDB" id="A0A3P8AS12"/>
<feature type="active site" evidence="3">
    <location>
        <position position="340"/>
    </location>
</feature>
<comment type="similarity">
    <text evidence="1 4">Belongs to the aldehyde dehydrogenase family.</text>
</comment>
<dbReference type="InterPro" id="IPR016163">
    <property type="entry name" value="Ald_DH_C"/>
</dbReference>
<accession>A0A3P8AS12</accession>
<dbReference type="SUPFAM" id="SSF53720">
    <property type="entry name" value="ALDH-like"/>
    <property type="match status" value="2"/>
</dbReference>
<proteinExistence type="inferred from homology"/>
<evidence type="ECO:0000256" key="2">
    <source>
        <dbReference type="ARBA" id="ARBA00023002"/>
    </source>
</evidence>
<reference evidence="8 9" key="1">
    <citation type="submission" date="2018-11" db="EMBL/GenBank/DDBJ databases">
        <authorList>
            <consortium name="Pathogen Informatics"/>
        </authorList>
    </citation>
    <scope>NUCLEOTIDE SEQUENCE [LARGE SCALE GENOMIC DNA]</scope>
</reference>
<evidence type="ECO:0000256" key="6">
    <source>
        <dbReference type="SAM" id="SignalP"/>
    </source>
</evidence>
<gene>
    <name evidence="8" type="ORF">HPBE_LOCUS18910</name>
</gene>
<dbReference type="GO" id="GO:0004029">
    <property type="term" value="F:aldehyde dehydrogenase (NAD+) activity"/>
    <property type="evidence" value="ECO:0007669"/>
    <property type="project" value="TreeGrafter"/>
</dbReference>
<dbReference type="EMBL" id="UZAH01030998">
    <property type="protein sequence ID" value="VDP13341.1"/>
    <property type="molecule type" value="Genomic_DNA"/>
</dbReference>
<dbReference type="InterPro" id="IPR016161">
    <property type="entry name" value="Ald_DH/histidinol_DH"/>
</dbReference>
<evidence type="ECO:0000256" key="1">
    <source>
        <dbReference type="ARBA" id="ARBA00009986"/>
    </source>
</evidence>
<keyword evidence="2 4" id="KW-0560">Oxidoreductase</keyword>
<evidence type="ECO:0000256" key="3">
    <source>
        <dbReference type="PROSITE-ProRule" id="PRU10007"/>
    </source>
</evidence>
<dbReference type="Gene3D" id="3.40.309.10">
    <property type="entry name" value="Aldehyde Dehydrogenase, Chain A, domain 2"/>
    <property type="match status" value="3"/>
</dbReference>
<organism evidence="8">
    <name type="scientific">Heligmosomoides polygyrus</name>
    <name type="common">Parasitic roundworm</name>
    <dbReference type="NCBI Taxonomy" id="6339"/>
    <lineage>
        <taxon>Eukaryota</taxon>
        <taxon>Metazoa</taxon>
        <taxon>Ecdysozoa</taxon>
        <taxon>Nematoda</taxon>
        <taxon>Chromadorea</taxon>
        <taxon>Rhabditida</taxon>
        <taxon>Rhabditina</taxon>
        <taxon>Rhabditomorpha</taxon>
        <taxon>Strongyloidea</taxon>
        <taxon>Heligmosomidae</taxon>
        <taxon>Heligmosomoides</taxon>
    </lineage>
</organism>
<dbReference type="GO" id="GO:0006081">
    <property type="term" value="P:aldehyde metabolic process"/>
    <property type="evidence" value="ECO:0007669"/>
    <property type="project" value="InterPro"/>
</dbReference>
<evidence type="ECO:0000313" key="10">
    <source>
        <dbReference type="WBParaSite" id="HPBE_0001891101-mRNA-1"/>
    </source>
</evidence>
<dbReference type="OrthoDB" id="440325at2759"/>